<dbReference type="EMBL" id="WVTA01000002">
    <property type="protein sequence ID" value="KAK3216518.1"/>
    <property type="molecule type" value="Genomic_DNA"/>
</dbReference>
<feature type="transmembrane region" description="Helical" evidence="7">
    <location>
        <begin position="518"/>
        <end position="539"/>
    </location>
</feature>
<dbReference type="InterPro" id="IPR020846">
    <property type="entry name" value="MFS_dom"/>
</dbReference>
<feature type="transmembrane region" description="Helical" evidence="7">
    <location>
        <begin position="244"/>
        <end position="265"/>
    </location>
</feature>
<dbReference type="SUPFAM" id="SSF103473">
    <property type="entry name" value="MFS general substrate transporter"/>
    <property type="match status" value="2"/>
</dbReference>
<dbReference type="Pfam" id="PF07690">
    <property type="entry name" value="MFS_1"/>
    <property type="match status" value="1"/>
</dbReference>
<dbReference type="PANTHER" id="PTHR23501:SF177">
    <property type="entry name" value="MAJOR FACILITATOR SUPERFAMILY (MFS) PROFILE DOMAIN-CONTAINING PROTEIN-RELATED"/>
    <property type="match status" value="1"/>
</dbReference>
<feature type="region of interest" description="Disordered" evidence="6">
    <location>
        <begin position="1"/>
        <end position="23"/>
    </location>
</feature>
<accession>A0AAN6RL78</accession>
<dbReference type="PANTHER" id="PTHR23501">
    <property type="entry name" value="MAJOR FACILITATOR SUPERFAMILY"/>
    <property type="match status" value="1"/>
</dbReference>
<dbReference type="Gene3D" id="1.20.1250.20">
    <property type="entry name" value="MFS general substrate transporter like domains"/>
    <property type="match status" value="2"/>
</dbReference>
<feature type="transmembrane region" description="Helical" evidence="7">
    <location>
        <begin position="53"/>
        <end position="73"/>
    </location>
</feature>
<evidence type="ECO:0000256" key="5">
    <source>
        <dbReference type="ARBA" id="ARBA00023136"/>
    </source>
</evidence>
<keyword evidence="3 7" id="KW-0812">Transmembrane</keyword>
<dbReference type="Proteomes" id="UP001280581">
    <property type="component" value="Unassembled WGS sequence"/>
</dbReference>
<feature type="transmembrane region" description="Helical" evidence="7">
    <location>
        <begin position="382"/>
        <end position="400"/>
    </location>
</feature>
<evidence type="ECO:0000256" key="6">
    <source>
        <dbReference type="SAM" id="MobiDB-lite"/>
    </source>
</evidence>
<feature type="transmembrane region" description="Helical" evidence="7">
    <location>
        <begin position="120"/>
        <end position="140"/>
    </location>
</feature>
<organism evidence="9 10">
    <name type="scientific">Pseudopithomyces chartarum</name>
    <dbReference type="NCBI Taxonomy" id="1892770"/>
    <lineage>
        <taxon>Eukaryota</taxon>
        <taxon>Fungi</taxon>
        <taxon>Dikarya</taxon>
        <taxon>Ascomycota</taxon>
        <taxon>Pezizomycotina</taxon>
        <taxon>Dothideomycetes</taxon>
        <taxon>Pleosporomycetidae</taxon>
        <taxon>Pleosporales</taxon>
        <taxon>Massarineae</taxon>
        <taxon>Didymosphaeriaceae</taxon>
        <taxon>Pseudopithomyces</taxon>
    </lineage>
</organism>
<evidence type="ECO:0000256" key="2">
    <source>
        <dbReference type="ARBA" id="ARBA00022448"/>
    </source>
</evidence>
<evidence type="ECO:0000256" key="4">
    <source>
        <dbReference type="ARBA" id="ARBA00022989"/>
    </source>
</evidence>
<dbReference type="CDD" id="cd17502">
    <property type="entry name" value="MFS_Azr1_MDR_like"/>
    <property type="match status" value="1"/>
</dbReference>
<keyword evidence="10" id="KW-1185">Reference proteome</keyword>
<sequence length="554" mass="59241">MHSPHTTQEKHAPSTAPSTSVERASNANIAEQTDHNDATNPASADGYIHGTRLVIVSVSLMLAMFLVSLDNTIISTAIPKITDQFKDITSTSWYGSAYFLTFGGFQSTFGKVYKYFSIKLWFLITLGIFELGSLLCAVAQEPTLLIVGRAIAGLGGAGVSTGIFTTIGLSVPPNQRPALLGYVGSTYGVGAVLGPLLGGLFTDKVSWRWCFYINLPVGGVAVAIFILFFQATGKPAEAPLKEKLLQLDAGGTALIMGMIICYLLALQYGGQTHPWNSGIVIGLLVGFALLLIIFIAWEIFQKDRAMIVPRLFMKRYVLTGSIFVFFFGGAYFAVLYFLPIYFQSVHDMSAISSGVRMLAFIIPLTFAIIAQGPAFMKVGIAPPFWVIGGAVSTIGCGLLYTMDSDTSAGKWIGYQILVGFAFGWTYQIAIENAQVQASQEDMSQTTAIVNFFAIIGGSFFNSAGQSAFNNQIVKHVTERLPDVDSALVLGTGATSIRDVFSPAQIPVIIDAYVLGLKAVFAISIALCGLASIVGVFGSWKKINVDDSKAVGGGI</sequence>
<dbReference type="InterPro" id="IPR036259">
    <property type="entry name" value="MFS_trans_sf"/>
</dbReference>
<dbReference type="GO" id="GO:0022857">
    <property type="term" value="F:transmembrane transporter activity"/>
    <property type="evidence" value="ECO:0007669"/>
    <property type="project" value="InterPro"/>
</dbReference>
<feature type="transmembrane region" description="Helical" evidence="7">
    <location>
        <begin position="179"/>
        <end position="201"/>
    </location>
</feature>
<proteinExistence type="predicted"/>
<dbReference type="InterPro" id="IPR011701">
    <property type="entry name" value="MFS"/>
</dbReference>
<feature type="transmembrane region" description="Helical" evidence="7">
    <location>
        <begin position="317"/>
        <end position="338"/>
    </location>
</feature>
<comment type="subcellular location">
    <subcellularLocation>
        <location evidence="1">Membrane</location>
        <topology evidence="1">Multi-pass membrane protein</topology>
    </subcellularLocation>
</comment>
<evidence type="ECO:0000313" key="9">
    <source>
        <dbReference type="EMBL" id="KAK3216518.1"/>
    </source>
</evidence>
<evidence type="ECO:0000259" key="8">
    <source>
        <dbReference type="PROSITE" id="PS50850"/>
    </source>
</evidence>
<keyword evidence="4 7" id="KW-1133">Transmembrane helix</keyword>
<evidence type="ECO:0000256" key="7">
    <source>
        <dbReference type="SAM" id="Phobius"/>
    </source>
</evidence>
<comment type="caution">
    <text evidence="9">The sequence shown here is derived from an EMBL/GenBank/DDBJ whole genome shotgun (WGS) entry which is preliminary data.</text>
</comment>
<feature type="transmembrane region" description="Helical" evidence="7">
    <location>
        <begin position="350"/>
        <end position="370"/>
    </location>
</feature>
<name>A0AAN6RL78_9PLEO</name>
<dbReference type="FunFam" id="1.20.1720.10:FF:000012">
    <property type="entry name" value="MFS toxin efflux pump (AflT)"/>
    <property type="match status" value="1"/>
</dbReference>
<dbReference type="PROSITE" id="PS50850">
    <property type="entry name" value="MFS"/>
    <property type="match status" value="1"/>
</dbReference>
<dbReference type="GO" id="GO:0005886">
    <property type="term" value="C:plasma membrane"/>
    <property type="evidence" value="ECO:0007669"/>
    <property type="project" value="TreeGrafter"/>
</dbReference>
<feature type="transmembrane region" description="Helical" evidence="7">
    <location>
        <begin position="93"/>
        <end position="113"/>
    </location>
</feature>
<feature type="transmembrane region" description="Helical" evidence="7">
    <location>
        <begin position="412"/>
        <end position="430"/>
    </location>
</feature>
<feature type="domain" description="Major facilitator superfamily (MFS) profile" evidence="8">
    <location>
        <begin position="56"/>
        <end position="542"/>
    </location>
</feature>
<reference evidence="9 10" key="1">
    <citation type="submission" date="2021-02" db="EMBL/GenBank/DDBJ databases">
        <title>Genome assembly of Pseudopithomyces chartarum.</title>
        <authorList>
            <person name="Jauregui R."/>
            <person name="Singh J."/>
            <person name="Voisey C."/>
        </authorList>
    </citation>
    <scope>NUCLEOTIDE SEQUENCE [LARGE SCALE GENOMIC DNA]</scope>
    <source>
        <strain evidence="9 10">AGR01</strain>
    </source>
</reference>
<dbReference type="AlphaFoldDB" id="A0AAN6RL78"/>
<feature type="transmembrane region" description="Helical" evidence="7">
    <location>
        <begin position="213"/>
        <end position="232"/>
    </location>
</feature>
<feature type="transmembrane region" description="Helical" evidence="7">
    <location>
        <begin position="442"/>
        <end position="460"/>
    </location>
</feature>
<dbReference type="PRINTS" id="PR01036">
    <property type="entry name" value="TCRTETB"/>
</dbReference>
<keyword evidence="5 7" id="KW-0472">Membrane</keyword>
<evidence type="ECO:0000256" key="3">
    <source>
        <dbReference type="ARBA" id="ARBA00022692"/>
    </source>
</evidence>
<feature type="transmembrane region" description="Helical" evidence="7">
    <location>
        <begin position="277"/>
        <end position="297"/>
    </location>
</feature>
<evidence type="ECO:0000313" key="10">
    <source>
        <dbReference type="Proteomes" id="UP001280581"/>
    </source>
</evidence>
<protein>
    <recommendedName>
        <fullName evidence="8">Major facilitator superfamily (MFS) profile domain-containing protein</fullName>
    </recommendedName>
</protein>
<evidence type="ECO:0000256" key="1">
    <source>
        <dbReference type="ARBA" id="ARBA00004141"/>
    </source>
</evidence>
<feature type="transmembrane region" description="Helical" evidence="7">
    <location>
        <begin position="146"/>
        <end position="167"/>
    </location>
</feature>
<keyword evidence="2" id="KW-0813">Transport</keyword>
<gene>
    <name evidence="9" type="ORF">GRF29_8g3516519</name>
</gene>